<keyword evidence="3" id="KW-1185">Reference proteome</keyword>
<dbReference type="AlphaFoldDB" id="A0A7N0UHW5"/>
<protein>
    <recommendedName>
        <fullName evidence="4">Small auxin up regulated protein</fullName>
    </recommendedName>
</protein>
<reference evidence="2" key="1">
    <citation type="submission" date="2021-01" db="UniProtKB">
        <authorList>
            <consortium name="EnsemblPlants"/>
        </authorList>
    </citation>
    <scope>IDENTIFICATION</scope>
</reference>
<evidence type="ECO:0008006" key="4">
    <source>
        <dbReference type="Google" id="ProtNLM"/>
    </source>
</evidence>
<dbReference type="EnsemblPlants" id="Kaladp0068s0084.1.v1.1">
    <property type="protein sequence ID" value="Kaladp0068s0084.1.v1.1.CDS.1"/>
    <property type="gene ID" value="Kaladp0068s0084.v1.1"/>
</dbReference>
<dbReference type="Gramene" id="Kaladp0068s0084.1.v1.1">
    <property type="protein sequence ID" value="Kaladp0068s0084.1.v1.1.CDS.1"/>
    <property type="gene ID" value="Kaladp0068s0084.v1.1"/>
</dbReference>
<evidence type="ECO:0000313" key="2">
    <source>
        <dbReference type="EnsemblPlants" id="Kaladp0068s0084.1.v1.1.CDS.1"/>
    </source>
</evidence>
<dbReference type="InterPro" id="IPR003676">
    <property type="entry name" value="SAUR_fam"/>
</dbReference>
<dbReference type="PANTHER" id="PTHR31374:SF216">
    <property type="entry name" value="SAUR-LIKE AUXIN-RESPONSIVE PROTEIN FAMILY"/>
    <property type="match status" value="1"/>
</dbReference>
<name>A0A7N0UHW5_KALFE</name>
<accession>A0A7N0UHW5</accession>
<organism evidence="2 3">
    <name type="scientific">Kalanchoe fedtschenkoi</name>
    <name type="common">Lavender scallops</name>
    <name type="synonym">South American air plant</name>
    <dbReference type="NCBI Taxonomy" id="63787"/>
    <lineage>
        <taxon>Eukaryota</taxon>
        <taxon>Viridiplantae</taxon>
        <taxon>Streptophyta</taxon>
        <taxon>Embryophyta</taxon>
        <taxon>Tracheophyta</taxon>
        <taxon>Spermatophyta</taxon>
        <taxon>Magnoliopsida</taxon>
        <taxon>eudicotyledons</taxon>
        <taxon>Gunneridae</taxon>
        <taxon>Pentapetalae</taxon>
        <taxon>Saxifragales</taxon>
        <taxon>Crassulaceae</taxon>
        <taxon>Kalanchoe</taxon>
    </lineage>
</organism>
<comment type="similarity">
    <text evidence="1">Belongs to the ARG7 family.</text>
</comment>
<evidence type="ECO:0000313" key="3">
    <source>
        <dbReference type="Proteomes" id="UP000594263"/>
    </source>
</evidence>
<evidence type="ECO:0000256" key="1">
    <source>
        <dbReference type="ARBA" id="ARBA00006974"/>
    </source>
</evidence>
<sequence length="109" mass="12209">MGAGFVKRLMSCGAKNLRGGNRVFDNDEAGDGRIRVHVQGKDNDAVCVELPTHYLNHPVFEKLLKDSGEEFGFRYDGALRIACDVEVFLRFVHLLNTGDPSAHYFQLPQ</sequence>
<dbReference type="Pfam" id="PF02519">
    <property type="entry name" value="Auxin_inducible"/>
    <property type="match status" value="1"/>
</dbReference>
<dbReference type="OMA" id="TTIELWK"/>
<dbReference type="PANTHER" id="PTHR31374">
    <property type="entry name" value="AUXIN-INDUCED PROTEIN-LIKE-RELATED"/>
    <property type="match status" value="1"/>
</dbReference>
<dbReference type="Proteomes" id="UP000594263">
    <property type="component" value="Unplaced"/>
</dbReference>
<dbReference type="GO" id="GO:0009733">
    <property type="term" value="P:response to auxin"/>
    <property type="evidence" value="ECO:0007669"/>
    <property type="project" value="InterPro"/>
</dbReference>
<proteinExistence type="inferred from homology"/>